<evidence type="ECO:0000313" key="1">
    <source>
        <dbReference type="EMBL" id="CDN54706.1"/>
    </source>
</evidence>
<gene>
    <name evidence="1" type="ORF">RG1141_CH23680</name>
</gene>
<dbReference type="HOGENOM" id="CLU_2539088_0_0_5"/>
<evidence type="ECO:0000313" key="2">
    <source>
        <dbReference type="Proteomes" id="UP000028186"/>
    </source>
</evidence>
<dbReference type="Proteomes" id="UP000028186">
    <property type="component" value="Chromosome I"/>
</dbReference>
<dbReference type="KEGG" id="ngl:RG1141_CH23680"/>
<sequence>MVTRTIINMVEFSMNESFTDRPYLRSAVEPICTIPRNKPVFEAQLQGVFFIRRRYCEGSTFAAQALRRQMRLAEQKAHFMQIS</sequence>
<accession>A0A068T9J9</accession>
<proteinExistence type="predicted"/>
<organism evidence="1 2">
    <name type="scientific">Neorhizobium galegae bv. officinalis bv. officinalis str. HAMBI 1141</name>
    <dbReference type="NCBI Taxonomy" id="1028801"/>
    <lineage>
        <taxon>Bacteria</taxon>
        <taxon>Pseudomonadati</taxon>
        <taxon>Pseudomonadota</taxon>
        <taxon>Alphaproteobacteria</taxon>
        <taxon>Hyphomicrobiales</taxon>
        <taxon>Rhizobiaceae</taxon>
        <taxon>Rhizobium/Agrobacterium group</taxon>
        <taxon>Neorhizobium</taxon>
    </lineage>
</organism>
<protein>
    <submittedName>
        <fullName evidence="1">Uncharacterized protein</fullName>
    </submittedName>
</protein>
<dbReference type="AlphaFoldDB" id="A0A068T9J9"/>
<dbReference type="EMBL" id="HG938355">
    <property type="protein sequence ID" value="CDN54706.1"/>
    <property type="molecule type" value="Genomic_DNA"/>
</dbReference>
<name>A0A068T9J9_NEOGA</name>
<reference evidence="2" key="1">
    <citation type="journal article" date="2014" name="BMC Genomics">
        <title>Genome sequencing of two Neorhizobium galegae strains reveals a noeT gene responsible for the unusual acetylation of the nodulation factors.</title>
        <authorList>
            <person name="Osterman J."/>
            <person name="Marsh J."/>
            <person name="Laine P.K."/>
            <person name="Zeng Z."/>
            <person name="Alatalo E."/>
            <person name="Sullivan J.T."/>
            <person name="Young J.P."/>
            <person name="Thomas-Oates J."/>
            <person name="Paulin L."/>
            <person name="Lindstrom K."/>
        </authorList>
    </citation>
    <scope>NUCLEOTIDE SEQUENCE [LARGE SCALE GENOMIC DNA]</scope>
    <source>
        <strain evidence="2">HAMBI 1141</strain>
    </source>
</reference>